<dbReference type="GO" id="GO:0045815">
    <property type="term" value="P:transcription initiation-coupled chromatin remodeling"/>
    <property type="evidence" value="ECO:0007669"/>
    <property type="project" value="EnsemblFungi"/>
</dbReference>
<dbReference type="VEuPathDB" id="FungiDB:LCOR_04130.1"/>
<evidence type="ECO:0000256" key="1">
    <source>
        <dbReference type="ARBA" id="ARBA00003357"/>
    </source>
</evidence>
<evidence type="ECO:0000256" key="7">
    <source>
        <dbReference type="ARBA" id="ARBA00023015"/>
    </source>
</evidence>
<dbReference type="GO" id="GO:0008023">
    <property type="term" value="C:transcription elongation factor complex"/>
    <property type="evidence" value="ECO:0007669"/>
    <property type="project" value="EnsemblFungi"/>
</dbReference>
<evidence type="ECO:0000313" key="12">
    <source>
        <dbReference type="EMBL" id="CDH52681.1"/>
    </source>
</evidence>
<dbReference type="InterPro" id="IPR007808">
    <property type="entry name" value="Elf1"/>
</dbReference>
<comment type="similarity">
    <text evidence="3 10">Belongs to the ELOF1 family.</text>
</comment>
<evidence type="ECO:0000256" key="3">
    <source>
        <dbReference type="ARBA" id="ARBA00009730"/>
    </source>
</evidence>
<dbReference type="Pfam" id="PF05129">
    <property type="entry name" value="Zn_ribbon_Elf1"/>
    <property type="match status" value="1"/>
</dbReference>
<keyword evidence="6 10" id="KW-0862">Zinc</keyword>
<keyword evidence="4 10" id="KW-0479">Metal-binding</keyword>
<dbReference type="PANTHER" id="PTHR20934:SF0">
    <property type="entry name" value="TRANSCRIPTION ELONGATION FACTOR 1 HOMOLOG"/>
    <property type="match status" value="1"/>
</dbReference>
<reference evidence="12" key="1">
    <citation type="submission" date="2013-08" db="EMBL/GenBank/DDBJ databases">
        <title>Gene expansion shapes genome architecture in the human pathogen Lichtheimia corymbifera: an evolutionary genomics analysis in the ancient terrestrial Mucorales (Mucoromycotina).</title>
        <authorList>
            <person name="Schwartze V.U."/>
            <person name="Winter S."/>
            <person name="Shelest E."/>
            <person name="Marcet-Houben M."/>
            <person name="Horn F."/>
            <person name="Wehner S."/>
            <person name="Hoffmann K."/>
            <person name="Riege K."/>
            <person name="Sammeth M."/>
            <person name="Nowrousian M."/>
            <person name="Valiante V."/>
            <person name="Linde J."/>
            <person name="Jacobsen I.D."/>
            <person name="Marz M."/>
            <person name="Brakhage A.A."/>
            <person name="Gabaldon T."/>
            <person name="Bocker S."/>
            <person name="Voigt K."/>
        </authorList>
    </citation>
    <scope>NUCLEOTIDE SEQUENCE [LARGE SCALE GENOMIC DNA]</scope>
    <source>
        <strain evidence="12">FSU 9682</strain>
    </source>
</reference>
<evidence type="ECO:0000256" key="8">
    <source>
        <dbReference type="ARBA" id="ARBA00023163"/>
    </source>
</evidence>
<dbReference type="OrthoDB" id="445983at2759"/>
<dbReference type="AlphaFoldDB" id="A0A068RUQ4"/>
<dbReference type="PANTHER" id="PTHR20934">
    <property type="entry name" value="TRANSCRIPTION ELONGATION FACTOR 1 HOMOLOG"/>
    <property type="match status" value="1"/>
</dbReference>
<keyword evidence="7 10" id="KW-0805">Transcription regulation</keyword>
<evidence type="ECO:0000256" key="11">
    <source>
        <dbReference type="SAM" id="MobiDB-lite"/>
    </source>
</evidence>
<keyword evidence="8 10" id="KW-0804">Transcription</keyword>
<evidence type="ECO:0000256" key="6">
    <source>
        <dbReference type="ARBA" id="ARBA00022833"/>
    </source>
</evidence>
<evidence type="ECO:0000313" key="13">
    <source>
        <dbReference type="Proteomes" id="UP000027586"/>
    </source>
</evidence>
<proteinExistence type="inferred from homology"/>
<evidence type="ECO:0000256" key="4">
    <source>
        <dbReference type="ARBA" id="ARBA00022723"/>
    </source>
</evidence>
<dbReference type="FunFam" id="2.20.25.190:FF:000001">
    <property type="entry name" value="Transcription elongation factor 1 homolog"/>
    <property type="match status" value="1"/>
</dbReference>
<dbReference type="InterPro" id="IPR038567">
    <property type="entry name" value="T_Elf1_sf"/>
</dbReference>
<evidence type="ECO:0000256" key="9">
    <source>
        <dbReference type="ARBA" id="ARBA00023242"/>
    </source>
</evidence>
<keyword evidence="9 10" id="KW-0539">Nucleus</keyword>
<feature type="region of interest" description="Disordered" evidence="11">
    <location>
        <begin position="83"/>
        <end position="146"/>
    </location>
</feature>
<keyword evidence="5 10" id="KW-0863">Zinc-finger</keyword>
<feature type="compositionally biased region" description="Basic and acidic residues" evidence="11">
    <location>
        <begin position="83"/>
        <end position="102"/>
    </location>
</feature>
<name>A0A068RUQ4_9FUNG</name>
<keyword evidence="13" id="KW-1185">Reference proteome</keyword>
<comment type="subcellular location">
    <subcellularLocation>
        <location evidence="2 10">Nucleus</location>
    </subcellularLocation>
</comment>
<dbReference type="GO" id="GO:0006368">
    <property type="term" value="P:transcription elongation by RNA polymerase II"/>
    <property type="evidence" value="ECO:0007669"/>
    <property type="project" value="EnsemblFungi"/>
</dbReference>
<dbReference type="EMBL" id="CBTN010000014">
    <property type="protein sequence ID" value="CDH52681.1"/>
    <property type="molecule type" value="Genomic_DNA"/>
</dbReference>
<dbReference type="Proteomes" id="UP000027586">
    <property type="component" value="Unassembled WGS sequence"/>
</dbReference>
<evidence type="ECO:0000256" key="10">
    <source>
        <dbReference type="RuleBase" id="RU364033"/>
    </source>
</evidence>
<dbReference type="GO" id="GO:0000993">
    <property type="term" value="F:RNA polymerase II complex binding"/>
    <property type="evidence" value="ECO:0007669"/>
    <property type="project" value="EnsemblFungi"/>
</dbReference>
<organism evidence="12 13">
    <name type="scientific">Lichtheimia corymbifera JMRC:FSU:9682</name>
    <dbReference type="NCBI Taxonomy" id="1263082"/>
    <lineage>
        <taxon>Eukaryota</taxon>
        <taxon>Fungi</taxon>
        <taxon>Fungi incertae sedis</taxon>
        <taxon>Mucoromycota</taxon>
        <taxon>Mucoromycotina</taxon>
        <taxon>Mucoromycetes</taxon>
        <taxon>Mucorales</taxon>
        <taxon>Lichtheimiaceae</taxon>
        <taxon>Lichtheimia</taxon>
    </lineage>
</organism>
<gene>
    <name evidence="12" type="ORF">LCOR_04130.1</name>
</gene>
<comment type="caution">
    <text evidence="12">The sequence shown here is derived from an EMBL/GenBank/DDBJ whole genome shotgun (WGS) entry which is preliminary data.</text>
</comment>
<protein>
    <recommendedName>
        <fullName evidence="10">Transcription elongation factor 1 homolog</fullName>
    </recommendedName>
</protein>
<accession>A0A068RUQ4</accession>
<sequence>MGKRKVKRKAPKKLKEKLDSQFNCLFCNHEKAIECKIDQSNKVGHLTCKICDVSWQCNISYLDEPVDVYAAWIDACEDVNKSKREAKARERERERERARDLGDANDEPAIRRAAPAAAPVSTSSEPVFANDGLDPFDDDDEDDEDY</sequence>
<dbReference type="GO" id="GO:0008270">
    <property type="term" value="F:zinc ion binding"/>
    <property type="evidence" value="ECO:0007669"/>
    <property type="project" value="UniProtKB-KW"/>
</dbReference>
<comment type="function">
    <text evidence="1 10">Transcription elongation factor implicated in the maintenance of proper chromatin structure in actively transcribed regions.</text>
</comment>
<dbReference type="STRING" id="1263082.A0A068RUQ4"/>
<dbReference type="SUPFAM" id="SSF57783">
    <property type="entry name" value="Zinc beta-ribbon"/>
    <property type="match status" value="1"/>
</dbReference>
<feature type="compositionally biased region" description="Acidic residues" evidence="11">
    <location>
        <begin position="134"/>
        <end position="146"/>
    </location>
</feature>
<evidence type="ECO:0000256" key="5">
    <source>
        <dbReference type="ARBA" id="ARBA00022771"/>
    </source>
</evidence>
<evidence type="ECO:0000256" key="2">
    <source>
        <dbReference type="ARBA" id="ARBA00004123"/>
    </source>
</evidence>
<dbReference type="Gene3D" id="2.20.25.190">
    <property type="match status" value="1"/>
</dbReference>